<dbReference type="OrthoDB" id="9793389at2"/>
<dbReference type="AlphaFoldDB" id="A0A1I5TSM1"/>
<dbReference type="PANTHER" id="PTHR31435:SF10">
    <property type="entry name" value="BSR4717 PROTEIN"/>
    <property type="match status" value="1"/>
</dbReference>
<evidence type="ECO:0000313" key="3">
    <source>
        <dbReference type="EMBL" id="SFP85306.1"/>
    </source>
</evidence>
<evidence type="ECO:0000313" key="4">
    <source>
        <dbReference type="Proteomes" id="UP000198892"/>
    </source>
</evidence>
<dbReference type="GO" id="GO:0016747">
    <property type="term" value="F:acyltransferase activity, transferring groups other than amino-acyl groups"/>
    <property type="evidence" value="ECO:0007669"/>
    <property type="project" value="InterPro"/>
</dbReference>
<dbReference type="STRING" id="1884432.SAMN05518683_11151"/>
<gene>
    <name evidence="3" type="ORF">SAMN05518683_11151</name>
</gene>
<name>A0A1I5TSM1_9BACI</name>
<dbReference type="PROSITE" id="PS51186">
    <property type="entry name" value="GNAT"/>
    <property type="match status" value="1"/>
</dbReference>
<feature type="domain" description="N-acetyltransferase" evidence="2">
    <location>
        <begin position="3"/>
        <end position="90"/>
    </location>
</feature>
<dbReference type="Pfam" id="PF14542">
    <property type="entry name" value="Acetyltransf_CG"/>
    <property type="match status" value="1"/>
</dbReference>
<dbReference type="InterPro" id="IPR016181">
    <property type="entry name" value="Acyl_CoA_acyltransferase"/>
</dbReference>
<sequence length="92" mass="10322">MSDIQIGENKFFIEKDGKEAAVITYYHDNDSNIVIDHTGVSEELREQGIGKELVASVVDKARAENKQIIPECPYAEKQLKENEAYHDVLATA</sequence>
<evidence type="ECO:0000259" key="1">
    <source>
        <dbReference type="PROSITE" id="PS51186"/>
    </source>
</evidence>
<dbReference type="Gene3D" id="3.40.630.30">
    <property type="match status" value="1"/>
</dbReference>
<evidence type="ECO:0000259" key="2">
    <source>
        <dbReference type="PROSITE" id="PS51729"/>
    </source>
</evidence>
<dbReference type="PROSITE" id="PS51729">
    <property type="entry name" value="GNAT_YJDJ"/>
    <property type="match status" value="1"/>
</dbReference>
<reference evidence="4" key="1">
    <citation type="submission" date="2016-10" db="EMBL/GenBank/DDBJ databases">
        <authorList>
            <person name="Varghese N."/>
            <person name="Submissions S."/>
        </authorList>
    </citation>
    <scope>NUCLEOTIDE SEQUENCE [LARGE SCALE GENOMIC DNA]</scope>
    <source>
        <strain evidence="4">S7</strain>
    </source>
</reference>
<keyword evidence="4" id="KW-1185">Reference proteome</keyword>
<protein>
    <submittedName>
        <fullName evidence="3">Uncharacterized protein</fullName>
    </submittedName>
</protein>
<organism evidence="3 4">
    <name type="scientific">Salibacterium halotolerans</name>
    <dbReference type="NCBI Taxonomy" id="1884432"/>
    <lineage>
        <taxon>Bacteria</taxon>
        <taxon>Bacillati</taxon>
        <taxon>Bacillota</taxon>
        <taxon>Bacilli</taxon>
        <taxon>Bacillales</taxon>
        <taxon>Bacillaceae</taxon>
    </lineage>
</organism>
<proteinExistence type="predicted"/>
<dbReference type="RefSeq" id="WP_093337411.1">
    <property type="nucleotide sequence ID" value="NZ_FOXD01000011.1"/>
</dbReference>
<accession>A0A1I5TSM1</accession>
<dbReference type="InterPro" id="IPR000182">
    <property type="entry name" value="GNAT_dom"/>
</dbReference>
<dbReference type="Proteomes" id="UP000198892">
    <property type="component" value="Unassembled WGS sequence"/>
</dbReference>
<dbReference type="PANTHER" id="PTHR31435">
    <property type="entry name" value="PROTEIN NATD1"/>
    <property type="match status" value="1"/>
</dbReference>
<dbReference type="SUPFAM" id="SSF55729">
    <property type="entry name" value="Acyl-CoA N-acyltransferases (Nat)"/>
    <property type="match status" value="1"/>
</dbReference>
<dbReference type="CDD" id="cd04301">
    <property type="entry name" value="NAT_SF"/>
    <property type="match status" value="1"/>
</dbReference>
<dbReference type="InterPro" id="IPR031165">
    <property type="entry name" value="GNAT_YJDJ"/>
</dbReference>
<dbReference type="InterPro" id="IPR045057">
    <property type="entry name" value="Gcn5-rel_NAT"/>
</dbReference>
<dbReference type="EMBL" id="FOXD01000011">
    <property type="protein sequence ID" value="SFP85306.1"/>
    <property type="molecule type" value="Genomic_DNA"/>
</dbReference>
<feature type="domain" description="N-acetyltransferase" evidence="1">
    <location>
        <begin position="1"/>
        <end position="92"/>
    </location>
</feature>